<proteinExistence type="predicted"/>
<organism evidence="2 3">
    <name type="scientific">Fomitopsis schrenkii</name>
    <name type="common">Brown rot fungus</name>
    <dbReference type="NCBI Taxonomy" id="2126942"/>
    <lineage>
        <taxon>Eukaryota</taxon>
        <taxon>Fungi</taxon>
        <taxon>Dikarya</taxon>
        <taxon>Basidiomycota</taxon>
        <taxon>Agaricomycotina</taxon>
        <taxon>Agaricomycetes</taxon>
        <taxon>Polyporales</taxon>
        <taxon>Fomitopsis</taxon>
    </lineage>
</organism>
<gene>
    <name evidence="2" type="ORF">FOMPIDRAFT_92287</name>
</gene>
<dbReference type="Proteomes" id="UP000015241">
    <property type="component" value="Unassembled WGS sequence"/>
</dbReference>
<dbReference type="EMBL" id="KE504187">
    <property type="protein sequence ID" value="EPS96575.1"/>
    <property type="molecule type" value="Genomic_DNA"/>
</dbReference>
<name>S8F4C6_FOMSC</name>
<evidence type="ECO:0000256" key="1">
    <source>
        <dbReference type="SAM" id="MobiDB-lite"/>
    </source>
</evidence>
<sequence length="251" mass="27360">MGDSSRRATPNTHTASANTSATAKVPTTKQLPLEVSNVLNKMRETSDAATDCLHQWHLIPEDLKVSNNMLMTGLLNFAAMPTTKLAVWAIEVICAFAVYAQDVHADDLTATVWKRLQPVMVIQALGRLEATATQAEETICNHPPPPPPLADAAPTGRPSYAATVMHVLPTLHAASITRQEAQFHKVLIDIKTVDGGTAAAPLSVAEYMHTNNHPPPDGLRFLTVKRLDQGGLLYEVNTKEGTYWLQRPENM</sequence>
<reference evidence="2 3" key="1">
    <citation type="journal article" date="2012" name="Science">
        <title>The Paleozoic origin of enzymatic lignin decomposition reconstructed from 31 fungal genomes.</title>
        <authorList>
            <person name="Floudas D."/>
            <person name="Binder M."/>
            <person name="Riley R."/>
            <person name="Barry K."/>
            <person name="Blanchette R.A."/>
            <person name="Henrissat B."/>
            <person name="Martinez A.T."/>
            <person name="Otillar R."/>
            <person name="Spatafora J.W."/>
            <person name="Yadav J.S."/>
            <person name="Aerts A."/>
            <person name="Benoit I."/>
            <person name="Boyd A."/>
            <person name="Carlson A."/>
            <person name="Copeland A."/>
            <person name="Coutinho P.M."/>
            <person name="de Vries R.P."/>
            <person name="Ferreira P."/>
            <person name="Findley K."/>
            <person name="Foster B."/>
            <person name="Gaskell J."/>
            <person name="Glotzer D."/>
            <person name="Gorecki P."/>
            <person name="Heitman J."/>
            <person name="Hesse C."/>
            <person name="Hori C."/>
            <person name="Igarashi K."/>
            <person name="Jurgens J.A."/>
            <person name="Kallen N."/>
            <person name="Kersten P."/>
            <person name="Kohler A."/>
            <person name="Kuees U."/>
            <person name="Kumar T.K.A."/>
            <person name="Kuo A."/>
            <person name="LaButti K."/>
            <person name="Larrondo L.F."/>
            <person name="Lindquist E."/>
            <person name="Ling A."/>
            <person name="Lombard V."/>
            <person name="Lucas S."/>
            <person name="Lundell T."/>
            <person name="Martin R."/>
            <person name="McLaughlin D.J."/>
            <person name="Morgenstern I."/>
            <person name="Morin E."/>
            <person name="Murat C."/>
            <person name="Nagy L.G."/>
            <person name="Nolan M."/>
            <person name="Ohm R.A."/>
            <person name="Patyshakuliyeva A."/>
            <person name="Rokas A."/>
            <person name="Ruiz-Duenas F.J."/>
            <person name="Sabat G."/>
            <person name="Salamov A."/>
            <person name="Samejima M."/>
            <person name="Schmutz J."/>
            <person name="Slot J.C."/>
            <person name="St John F."/>
            <person name="Stenlid J."/>
            <person name="Sun H."/>
            <person name="Sun S."/>
            <person name="Syed K."/>
            <person name="Tsang A."/>
            <person name="Wiebenga A."/>
            <person name="Young D."/>
            <person name="Pisabarro A."/>
            <person name="Eastwood D.C."/>
            <person name="Martin F."/>
            <person name="Cullen D."/>
            <person name="Grigoriev I.V."/>
            <person name="Hibbett D.S."/>
        </authorList>
    </citation>
    <scope>NUCLEOTIDE SEQUENCE</scope>
    <source>
        <strain evidence="3">FP-58527</strain>
    </source>
</reference>
<dbReference type="OrthoDB" id="2800503at2759"/>
<dbReference type="HOGENOM" id="CLU_1107167_0_0_1"/>
<keyword evidence="3" id="KW-1185">Reference proteome</keyword>
<feature type="compositionally biased region" description="Low complexity" evidence="1">
    <location>
        <begin position="8"/>
        <end position="23"/>
    </location>
</feature>
<evidence type="ECO:0000313" key="3">
    <source>
        <dbReference type="Proteomes" id="UP000015241"/>
    </source>
</evidence>
<protein>
    <submittedName>
        <fullName evidence="2">Uncharacterized protein</fullName>
    </submittedName>
</protein>
<feature type="region of interest" description="Disordered" evidence="1">
    <location>
        <begin position="1"/>
        <end position="26"/>
    </location>
</feature>
<dbReference type="AlphaFoldDB" id="S8F4C6"/>
<evidence type="ECO:0000313" key="2">
    <source>
        <dbReference type="EMBL" id="EPS96575.1"/>
    </source>
</evidence>
<accession>S8F4C6</accession>
<dbReference type="InParanoid" id="S8F4C6"/>